<evidence type="ECO:0000256" key="5">
    <source>
        <dbReference type="ARBA" id="ARBA00022801"/>
    </source>
</evidence>
<keyword evidence="3 11" id="KW-0964">Secreted</keyword>
<accession>A0A7N5P802</accession>
<reference evidence="13" key="3">
    <citation type="submission" date="2025-09" db="UniProtKB">
        <authorList>
            <consortium name="Ensembl"/>
        </authorList>
    </citation>
    <scope>IDENTIFICATION</scope>
</reference>
<comment type="subcellular location">
    <subcellularLocation>
        <location evidence="1 11">Secreted</location>
    </subcellularLocation>
</comment>
<dbReference type="AlphaFoldDB" id="A0A7N5P802"/>
<dbReference type="InterPro" id="IPR000734">
    <property type="entry name" value="TAG_lipase"/>
</dbReference>
<comment type="similarity">
    <text evidence="2 10">Belongs to the AB hydrolase superfamily. Lipase family.</text>
</comment>
<evidence type="ECO:0000256" key="10">
    <source>
        <dbReference type="RuleBase" id="RU004262"/>
    </source>
</evidence>
<evidence type="ECO:0000256" key="9">
    <source>
        <dbReference type="ARBA" id="ARBA00023157"/>
    </source>
</evidence>
<reference evidence="13 14" key="1">
    <citation type="journal article" date="2010" name="Nature">
        <title>The sequence and de novo assembly of the giant panda genome.</title>
        <authorList>
            <person name="Li R."/>
            <person name="Fan W."/>
            <person name="Tian G."/>
            <person name="Zhu H."/>
            <person name="He L."/>
            <person name="Cai J."/>
            <person name="Huang Q."/>
            <person name="Cai Q."/>
            <person name="Li B."/>
            <person name="Bai Y."/>
            <person name="Zhang Z."/>
            <person name="Zhang Y."/>
            <person name="Wang W."/>
            <person name="Li J."/>
            <person name="Wei F."/>
            <person name="Li H."/>
            <person name="Jian M."/>
            <person name="Li J."/>
            <person name="Zhang Z."/>
            <person name="Nielsen R."/>
            <person name="Li D."/>
            <person name="Gu W."/>
            <person name="Yang Z."/>
            <person name="Xuan Z."/>
            <person name="Ryder O.A."/>
            <person name="Leung F.C."/>
            <person name="Zhou Y."/>
            <person name="Cao J."/>
            <person name="Sun X."/>
            <person name="Fu Y."/>
            <person name="Fang X."/>
            <person name="Guo X."/>
            <person name="Wang B."/>
            <person name="Hou R."/>
            <person name="Shen F."/>
            <person name="Mu B."/>
            <person name="Ni P."/>
            <person name="Lin R."/>
            <person name="Qian W."/>
            <person name="Wang G."/>
            <person name="Yu C."/>
            <person name="Nie W."/>
            <person name="Wang J."/>
            <person name="Wu Z."/>
            <person name="Liang H."/>
            <person name="Min J."/>
            <person name="Wu Q."/>
            <person name="Cheng S."/>
            <person name="Ruan J."/>
            <person name="Wang M."/>
            <person name="Shi Z."/>
            <person name="Wen M."/>
            <person name="Liu B."/>
            <person name="Ren X."/>
            <person name="Zheng H."/>
            <person name="Dong D."/>
            <person name="Cook K."/>
            <person name="Shan G."/>
            <person name="Zhang H."/>
            <person name="Kosiol C."/>
            <person name="Xie X."/>
            <person name="Lu Z."/>
            <person name="Zheng H."/>
            <person name="Li Y."/>
            <person name="Steiner C.C."/>
            <person name="Lam T.T."/>
            <person name="Lin S."/>
            <person name="Zhang Q."/>
            <person name="Li G."/>
            <person name="Tian J."/>
            <person name="Gong T."/>
            <person name="Liu H."/>
            <person name="Zhang D."/>
            <person name="Fang L."/>
            <person name="Ye C."/>
            <person name="Zhang J."/>
            <person name="Hu W."/>
            <person name="Xu A."/>
            <person name="Ren Y."/>
            <person name="Zhang G."/>
            <person name="Bruford M.W."/>
            <person name="Li Q."/>
            <person name="Ma L."/>
            <person name="Guo Y."/>
            <person name="An N."/>
            <person name="Hu Y."/>
            <person name="Zheng Y."/>
            <person name="Shi Y."/>
            <person name="Li Z."/>
            <person name="Liu Q."/>
            <person name="Chen Y."/>
            <person name="Zhao J."/>
            <person name="Qu N."/>
            <person name="Zhao S."/>
            <person name="Tian F."/>
            <person name="Wang X."/>
            <person name="Wang H."/>
            <person name="Xu L."/>
            <person name="Liu X."/>
            <person name="Vinar T."/>
            <person name="Wang Y."/>
            <person name="Lam T.W."/>
            <person name="Yiu S.M."/>
            <person name="Liu S."/>
            <person name="Zhang H."/>
            <person name="Li D."/>
            <person name="Huang Y."/>
            <person name="Wang X."/>
            <person name="Yang G."/>
            <person name="Jiang Z."/>
            <person name="Wang J."/>
            <person name="Qin N."/>
            <person name="Li L."/>
            <person name="Li J."/>
            <person name="Bolund L."/>
            <person name="Kristiansen K."/>
            <person name="Wong G.K."/>
            <person name="Olson M."/>
            <person name="Zhang X."/>
            <person name="Li S."/>
            <person name="Yang H."/>
            <person name="Wang J."/>
            <person name="Wang J."/>
        </authorList>
    </citation>
    <scope>NUCLEOTIDE SEQUENCE [LARGE SCALE GENOMIC DNA]</scope>
</reference>
<sequence>MLMLWTFAVLLGAVAGREVCFDKLGCFSDDAPWSGTLDRPLKALPWSPAQINTRFLLYTNENPDNYQLITSDASNIRNSNFRTNRKTRIIIHGFIDKGEENWLSDMCKNMFRVESVNCICVDWKGGSRTTYTQATQNVRVVGAEVALLVNVLQRPAHTVSMLGGCCCVTTKSHCCNKV</sequence>
<dbReference type="Pfam" id="PF00151">
    <property type="entry name" value="Lipase"/>
    <property type="match status" value="1"/>
</dbReference>
<evidence type="ECO:0000256" key="3">
    <source>
        <dbReference type="ARBA" id="ARBA00022525"/>
    </source>
</evidence>
<protein>
    <recommendedName>
        <fullName evidence="11">Triacylglycerol lipase</fullName>
        <ecNumber evidence="11">3.1.1.3</ecNumber>
    </recommendedName>
    <alternativeName>
        <fullName evidence="11">Pancreatic lipase</fullName>
    </alternativeName>
</protein>
<reference evidence="13" key="2">
    <citation type="submission" date="2025-08" db="UniProtKB">
        <authorList>
            <consortium name="Ensembl"/>
        </authorList>
    </citation>
    <scope>IDENTIFICATION</scope>
</reference>
<dbReference type="GO" id="GO:0046872">
    <property type="term" value="F:metal ion binding"/>
    <property type="evidence" value="ECO:0007669"/>
    <property type="project" value="UniProtKB-KW"/>
</dbReference>
<dbReference type="InterPro" id="IPR013818">
    <property type="entry name" value="Lipase"/>
</dbReference>
<dbReference type="GO" id="GO:0004465">
    <property type="term" value="F:lipoprotein lipase activity"/>
    <property type="evidence" value="ECO:0007669"/>
    <property type="project" value="TreeGrafter"/>
</dbReference>
<dbReference type="PANTHER" id="PTHR11610">
    <property type="entry name" value="LIPASE"/>
    <property type="match status" value="1"/>
</dbReference>
<feature type="signal peptide" evidence="11">
    <location>
        <begin position="1"/>
        <end position="16"/>
    </location>
</feature>
<organism evidence="13 14">
    <name type="scientific">Ailuropoda melanoleuca</name>
    <name type="common">Giant panda</name>
    <dbReference type="NCBI Taxonomy" id="9646"/>
    <lineage>
        <taxon>Eukaryota</taxon>
        <taxon>Metazoa</taxon>
        <taxon>Chordata</taxon>
        <taxon>Craniata</taxon>
        <taxon>Vertebrata</taxon>
        <taxon>Euteleostomi</taxon>
        <taxon>Mammalia</taxon>
        <taxon>Eutheria</taxon>
        <taxon>Laurasiatheria</taxon>
        <taxon>Carnivora</taxon>
        <taxon>Caniformia</taxon>
        <taxon>Ursidae</taxon>
        <taxon>Ailuropoda</taxon>
    </lineage>
</organism>
<evidence type="ECO:0000313" key="14">
    <source>
        <dbReference type="Proteomes" id="UP000008912"/>
    </source>
</evidence>
<evidence type="ECO:0000256" key="1">
    <source>
        <dbReference type="ARBA" id="ARBA00004613"/>
    </source>
</evidence>
<evidence type="ECO:0000259" key="12">
    <source>
        <dbReference type="Pfam" id="PF00151"/>
    </source>
</evidence>
<dbReference type="GeneTree" id="ENSGT00940000160632"/>
<evidence type="ECO:0000256" key="7">
    <source>
        <dbReference type="ARBA" id="ARBA00022963"/>
    </source>
</evidence>
<dbReference type="Proteomes" id="UP000008912">
    <property type="component" value="Unassembled WGS sequence"/>
</dbReference>
<dbReference type="SUPFAM" id="SSF53474">
    <property type="entry name" value="alpha/beta-Hydrolases"/>
    <property type="match status" value="1"/>
</dbReference>
<evidence type="ECO:0000256" key="6">
    <source>
        <dbReference type="ARBA" id="ARBA00022837"/>
    </source>
</evidence>
<evidence type="ECO:0000256" key="4">
    <source>
        <dbReference type="ARBA" id="ARBA00022723"/>
    </source>
</evidence>
<keyword evidence="6" id="KW-0106">Calcium</keyword>
<evidence type="ECO:0000313" key="13">
    <source>
        <dbReference type="Ensembl" id="ENSAMEP00000036628.1"/>
    </source>
</evidence>
<evidence type="ECO:0000256" key="8">
    <source>
        <dbReference type="ARBA" id="ARBA00023098"/>
    </source>
</evidence>
<keyword evidence="7 11" id="KW-0442">Lipid degradation</keyword>
<evidence type="ECO:0000256" key="2">
    <source>
        <dbReference type="ARBA" id="ARBA00010701"/>
    </source>
</evidence>
<dbReference type="PANTHER" id="PTHR11610:SF147">
    <property type="entry name" value="PANCREATIC TRIACYLGLYCEROL LIPASE"/>
    <property type="match status" value="1"/>
</dbReference>
<dbReference type="GO" id="GO:0005615">
    <property type="term" value="C:extracellular space"/>
    <property type="evidence" value="ECO:0007669"/>
    <property type="project" value="TreeGrafter"/>
</dbReference>
<dbReference type="PRINTS" id="PR00821">
    <property type="entry name" value="TAGLIPASE"/>
</dbReference>
<keyword evidence="8 11" id="KW-0443">Lipid metabolism</keyword>
<feature type="chain" id="PRO_5031592633" description="Triacylglycerol lipase" evidence="11">
    <location>
        <begin position="17"/>
        <end position="178"/>
    </location>
</feature>
<keyword evidence="4" id="KW-0479">Metal-binding</keyword>
<proteinExistence type="inferred from homology"/>
<dbReference type="InParanoid" id="A0A7N5P802"/>
<name>A0A7N5P802_AILME</name>
<keyword evidence="9 11" id="KW-1015">Disulfide bond</keyword>
<feature type="domain" description="Lipase" evidence="12">
    <location>
        <begin position="18"/>
        <end position="154"/>
    </location>
</feature>
<dbReference type="PRINTS" id="PR00823">
    <property type="entry name" value="PANCLIPASE"/>
</dbReference>
<dbReference type="Ensembl" id="ENSAMET00000040267.1">
    <property type="protein sequence ID" value="ENSAMEP00000036628.1"/>
    <property type="gene ID" value="ENSAMEG00000025708.1"/>
</dbReference>
<comment type="catalytic activity">
    <reaction evidence="11">
        <text>a triacylglycerol + H2O = a diacylglycerol + a fatty acid + H(+)</text>
        <dbReference type="Rhea" id="RHEA:12044"/>
        <dbReference type="ChEBI" id="CHEBI:15377"/>
        <dbReference type="ChEBI" id="CHEBI:15378"/>
        <dbReference type="ChEBI" id="CHEBI:17855"/>
        <dbReference type="ChEBI" id="CHEBI:18035"/>
        <dbReference type="ChEBI" id="CHEBI:28868"/>
        <dbReference type="EC" id="3.1.1.3"/>
    </reaction>
</comment>
<keyword evidence="11" id="KW-0732">Signal</keyword>
<dbReference type="GO" id="GO:0016042">
    <property type="term" value="P:lipid catabolic process"/>
    <property type="evidence" value="ECO:0007669"/>
    <property type="project" value="UniProtKB-KW"/>
</dbReference>
<dbReference type="InterPro" id="IPR002331">
    <property type="entry name" value="Lipase_panc"/>
</dbReference>
<dbReference type="Gene3D" id="3.40.50.1820">
    <property type="entry name" value="alpha/beta hydrolase"/>
    <property type="match status" value="1"/>
</dbReference>
<evidence type="ECO:0000256" key="11">
    <source>
        <dbReference type="RuleBase" id="RU362046"/>
    </source>
</evidence>
<dbReference type="InterPro" id="IPR029058">
    <property type="entry name" value="AB_hydrolase_fold"/>
</dbReference>
<keyword evidence="14" id="KW-1185">Reference proteome</keyword>
<keyword evidence="5" id="KW-0378">Hydrolase</keyword>
<dbReference type="EC" id="3.1.1.3" evidence="11"/>